<evidence type="ECO:0000313" key="1">
    <source>
        <dbReference type="EMBL" id="RYN85665.1"/>
    </source>
</evidence>
<protein>
    <recommendedName>
        <fullName evidence="3">AMP-dependent synthetase/ligase domain-containing protein</fullName>
    </recommendedName>
</protein>
<evidence type="ECO:0008006" key="3">
    <source>
        <dbReference type="Google" id="ProtNLM"/>
    </source>
</evidence>
<keyword evidence="2" id="KW-1185">Reference proteome</keyword>
<organism evidence="1 2">
    <name type="scientific">Alternaria tenuissima</name>
    <dbReference type="NCBI Taxonomy" id="119927"/>
    <lineage>
        <taxon>Eukaryota</taxon>
        <taxon>Fungi</taxon>
        <taxon>Dikarya</taxon>
        <taxon>Ascomycota</taxon>
        <taxon>Pezizomycotina</taxon>
        <taxon>Dothideomycetes</taxon>
        <taxon>Pleosporomycetidae</taxon>
        <taxon>Pleosporales</taxon>
        <taxon>Pleosporineae</taxon>
        <taxon>Pleosporaceae</taxon>
        <taxon>Alternaria</taxon>
        <taxon>Alternaria sect. Alternaria</taxon>
        <taxon>Alternaria alternata complex</taxon>
    </lineage>
</organism>
<reference evidence="2" key="1">
    <citation type="journal article" date="2019" name="bioRxiv">
        <title>Genomics, evolutionary history and diagnostics of the Alternaria alternata species group including apple and Asian pear pathotypes.</title>
        <authorList>
            <person name="Armitage A.D."/>
            <person name="Cockerton H.M."/>
            <person name="Sreenivasaprasad S."/>
            <person name="Woodhall J.W."/>
            <person name="Lane C.R."/>
            <person name="Harrison R.J."/>
            <person name="Clarkson J.P."/>
        </authorList>
    </citation>
    <scope>NUCLEOTIDE SEQUENCE [LARGE SCALE GENOMIC DNA]</scope>
    <source>
        <strain evidence="2">FERA 635</strain>
    </source>
</reference>
<dbReference type="Proteomes" id="UP000293195">
    <property type="component" value="Unassembled WGS sequence"/>
</dbReference>
<sequence length="78" mass="8341">MVPTAPPPLAVPDHIDRAAEEEPNAIWAWVPRSSSSVDQGWRGITFAQLAQAVDSLAWSLEETLGVSDPIGQTIGYIG</sequence>
<accession>A0ABY0FSA6</accession>
<proteinExistence type="predicted"/>
<name>A0ABY0FSA6_9PLEO</name>
<dbReference type="SUPFAM" id="SSF56801">
    <property type="entry name" value="Acetyl-CoA synthetase-like"/>
    <property type="match status" value="1"/>
</dbReference>
<comment type="caution">
    <text evidence="1">The sequence shown here is derived from an EMBL/GenBank/DDBJ whole genome shotgun (WGS) entry which is preliminary data.</text>
</comment>
<evidence type="ECO:0000313" key="2">
    <source>
        <dbReference type="Proteomes" id="UP000293195"/>
    </source>
</evidence>
<gene>
    <name evidence="1" type="ORF">AA0119_g13237</name>
</gene>
<dbReference type="EMBL" id="PDXF01000186">
    <property type="protein sequence ID" value="RYN85665.1"/>
    <property type="molecule type" value="Genomic_DNA"/>
</dbReference>
<feature type="non-terminal residue" evidence="1">
    <location>
        <position position="78"/>
    </location>
</feature>